<accession>A0A8D8X4R1</accession>
<evidence type="ECO:0000313" key="2">
    <source>
        <dbReference type="EMBL" id="CAG6683878.1"/>
    </source>
</evidence>
<evidence type="ECO:0000256" key="1">
    <source>
        <dbReference type="SAM" id="Phobius"/>
    </source>
</evidence>
<proteinExistence type="predicted"/>
<organism evidence="2">
    <name type="scientific">Cacopsylla melanoneura</name>
    <dbReference type="NCBI Taxonomy" id="428564"/>
    <lineage>
        <taxon>Eukaryota</taxon>
        <taxon>Metazoa</taxon>
        <taxon>Ecdysozoa</taxon>
        <taxon>Arthropoda</taxon>
        <taxon>Hexapoda</taxon>
        <taxon>Insecta</taxon>
        <taxon>Pterygota</taxon>
        <taxon>Neoptera</taxon>
        <taxon>Paraneoptera</taxon>
        <taxon>Hemiptera</taxon>
        <taxon>Sternorrhyncha</taxon>
        <taxon>Psylloidea</taxon>
        <taxon>Psyllidae</taxon>
        <taxon>Psyllinae</taxon>
        <taxon>Cacopsylla</taxon>
    </lineage>
</organism>
<protein>
    <submittedName>
        <fullName evidence="2">Uncharacterized protein</fullName>
    </submittedName>
</protein>
<feature type="transmembrane region" description="Helical" evidence="1">
    <location>
        <begin position="39"/>
        <end position="58"/>
    </location>
</feature>
<reference evidence="2" key="1">
    <citation type="submission" date="2021-05" db="EMBL/GenBank/DDBJ databases">
        <authorList>
            <person name="Alioto T."/>
            <person name="Alioto T."/>
            <person name="Gomez Garrido J."/>
        </authorList>
    </citation>
    <scope>NUCLEOTIDE SEQUENCE</scope>
</reference>
<keyword evidence="1" id="KW-0812">Transmembrane</keyword>
<feature type="transmembrane region" description="Helical" evidence="1">
    <location>
        <begin position="78"/>
        <end position="102"/>
    </location>
</feature>
<keyword evidence="1" id="KW-1133">Transmembrane helix</keyword>
<dbReference type="EMBL" id="HBUF01264931">
    <property type="protein sequence ID" value="CAG6683878.1"/>
    <property type="molecule type" value="Transcribed_RNA"/>
</dbReference>
<sequence>MYYVYFVLCNLREGENTTNATYTLFHNNNKKTTTKNQIIFYYFTFLVRVVSQSRGVPWSKVTALILGTGTFGSSRSRFFHYSISGILLKTFAVTVSFINLFFSEKNK</sequence>
<keyword evidence="1" id="KW-0472">Membrane</keyword>
<dbReference type="AlphaFoldDB" id="A0A8D8X4R1"/>
<name>A0A8D8X4R1_9HEMI</name>